<keyword evidence="9" id="KW-0145">Chemotaxis</keyword>
<keyword evidence="3 9" id="KW-0202">Cytokine</keyword>
<dbReference type="Gene3D" id="2.40.50.40">
    <property type="match status" value="1"/>
</dbReference>
<evidence type="ECO:0000256" key="5">
    <source>
        <dbReference type="ARBA" id="ARBA00022729"/>
    </source>
</evidence>
<sequence length="136" mass="15435">MRRSCIFIASLVLVAFCSVVGSDWSQCKCCFSFSNARLPVQQVESCHTTNLLCNMNGSQGPEKCCFSFTNARIPLKQIESYYTTHLQCNMNAVIFIIRAQREICTNPTEKWVRRLMKMVDNQNMKQMTEAGSVDSA</sequence>
<feature type="domain" description="Chemokine interleukin-8-like" evidence="10">
    <location>
        <begin position="61"/>
        <end position="119"/>
    </location>
</feature>
<dbReference type="GO" id="GO:0005615">
    <property type="term" value="C:extracellular space"/>
    <property type="evidence" value="ECO:0007669"/>
    <property type="project" value="UniProtKB-KW"/>
</dbReference>
<dbReference type="PROSITE" id="PS00472">
    <property type="entry name" value="SMALL_CYTOKINES_CC"/>
    <property type="match status" value="1"/>
</dbReference>
<dbReference type="PANTHER" id="PTHR12015:SF183">
    <property type="entry name" value="C-C MOTIF CHEMOKINE 3"/>
    <property type="match status" value="1"/>
</dbReference>
<dbReference type="PANTHER" id="PTHR12015">
    <property type="entry name" value="SMALL INDUCIBLE CYTOKINE A"/>
    <property type="match status" value="1"/>
</dbReference>
<comment type="function">
    <text evidence="7">Monokine with inflammatory and chemokinetic properties. Binds to CCR1, CCR4 and CCR5. One of the major HIV-suppressive factors produced by CD8+ T-cells. Recombinant MIP-1-alpha induces a dose-dependent inhibition of different strains of HIV-1, HIV-2, and simian immunodeficiency virus (SIV).</text>
</comment>
<comment type="subcellular location">
    <subcellularLocation>
        <location evidence="1 9">Secreted</location>
    </subcellularLocation>
</comment>
<organism evidence="11 12">
    <name type="scientific">Danio rerio</name>
    <name type="common">Zebrafish</name>
    <name type="synonym">Brachydanio rerio</name>
    <dbReference type="NCBI Taxonomy" id="7955"/>
    <lineage>
        <taxon>Eukaryota</taxon>
        <taxon>Metazoa</taxon>
        <taxon>Chordata</taxon>
        <taxon>Craniata</taxon>
        <taxon>Vertebrata</taxon>
        <taxon>Euteleostomi</taxon>
        <taxon>Actinopterygii</taxon>
        <taxon>Neopterygii</taxon>
        <taxon>Teleostei</taxon>
        <taxon>Ostariophysi</taxon>
        <taxon>Cypriniformes</taxon>
        <taxon>Danionidae</taxon>
        <taxon>Danioninae</taxon>
        <taxon>Danio</taxon>
    </lineage>
</organism>
<dbReference type="SUPFAM" id="SSF54117">
    <property type="entry name" value="Interleukin 8-like chemokines"/>
    <property type="match status" value="1"/>
</dbReference>
<evidence type="ECO:0000313" key="12">
    <source>
        <dbReference type="RefSeq" id="XP_068071663.1"/>
    </source>
</evidence>
<keyword evidence="5 9" id="KW-0732">Signal</keyword>
<evidence type="ECO:0000256" key="4">
    <source>
        <dbReference type="ARBA" id="ARBA00022525"/>
    </source>
</evidence>
<evidence type="ECO:0000256" key="8">
    <source>
        <dbReference type="ARBA" id="ARBA00046726"/>
    </source>
</evidence>
<evidence type="ECO:0000256" key="2">
    <source>
        <dbReference type="ARBA" id="ARBA00010868"/>
    </source>
</evidence>
<keyword evidence="4 9" id="KW-0964">Secreted</keyword>
<gene>
    <name evidence="12 13" type="primary">ccl38.1</name>
    <name evidence="12" type="synonym">si:dkey-217m5.3</name>
</gene>
<proteinExistence type="inferred from homology"/>
<dbReference type="SMART" id="SM00199">
    <property type="entry name" value="SCY"/>
    <property type="match status" value="1"/>
</dbReference>
<dbReference type="GO" id="GO:0008009">
    <property type="term" value="F:chemokine activity"/>
    <property type="evidence" value="ECO:0007669"/>
    <property type="project" value="InterPro"/>
</dbReference>
<evidence type="ECO:0000259" key="10">
    <source>
        <dbReference type="SMART" id="SM00199"/>
    </source>
</evidence>
<dbReference type="AlphaFoldDB" id="A0AB32TC92"/>
<dbReference type="Pfam" id="PF00048">
    <property type="entry name" value="IL8"/>
    <property type="match status" value="1"/>
</dbReference>
<reference evidence="12" key="1">
    <citation type="submission" date="2025-08" db="UniProtKB">
        <authorList>
            <consortium name="RefSeq"/>
        </authorList>
    </citation>
    <scope>IDENTIFICATION</scope>
    <source>
        <strain evidence="12">Tuebingen</strain>
        <tissue evidence="12">Fibroblasts and whole tissue</tissue>
    </source>
</reference>
<comment type="subunit">
    <text evidence="8">Self-associates. Also heterodimer of MIP-1-alpha(4-69) and MIP-1-beta(3-69). Interacts with CCR1.</text>
</comment>
<keyword evidence="11" id="KW-1185">Reference proteome</keyword>
<evidence type="ECO:0000313" key="13">
    <source>
        <dbReference type="ZFIN" id="ZDB-GENE-041014-320"/>
    </source>
</evidence>
<evidence type="ECO:0000256" key="7">
    <source>
        <dbReference type="ARBA" id="ARBA00044740"/>
    </source>
</evidence>
<evidence type="ECO:0000256" key="1">
    <source>
        <dbReference type="ARBA" id="ARBA00004613"/>
    </source>
</evidence>
<feature type="chain" id="PRO_5044048004" description="C-C motif chemokine" evidence="9">
    <location>
        <begin position="22"/>
        <end position="136"/>
    </location>
</feature>
<evidence type="ECO:0000256" key="6">
    <source>
        <dbReference type="ARBA" id="ARBA00023157"/>
    </source>
</evidence>
<evidence type="ECO:0000256" key="9">
    <source>
        <dbReference type="RuleBase" id="RU361150"/>
    </source>
</evidence>
<dbReference type="InterPro" id="IPR000827">
    <property type="entry name" value="Chemokine_CC_CS"/>
</dbReference>
<protein>
    <recommendedName>
        <fullName evidence="9">C-C motif chemokine</fullName>
    </recommendedName>
</protein>
<dbReference type="FunFam" id="2.40.50.40:FF:000074">
    <property type="entry name" value="C-C motif chemokine"/>
    <property type="match status" value="1"/>
</dbReference>
<dbReference type="AGR" id="ZFIN:ZDB-GENE-041014-320"/>
<dbReference type="Proteomes" id="UP000000437">
    <property type="component" value="Chromosome 20"/>
</dbReference>
<dbReference type="RefSeq" id="XP_068071663.1">
    <property type="nucleotide sequence ID" value="XM_068215562.2"/>
</dbReference>
<evidence type="ECO:0000256" key="3">
    <source>
        <dbReference type="ARBA" id="ARBA00022514"/>
    </source>
</evidence>
<feature type="signal peptide" evidence="9">
    <location>
        <begin position="1"/>
        <end position="21"/>
    </location>
</feature>
<dbReference type="CTD" id="794050"/>
<accession>A0AB32TC92</accession>
<dbReference type="InterPro" id="IPR036048">
    <property type="entry name" value="Interleukin_8-like_sf"/>
</dbReference>
<evidence type="ECO:0000313" key="11">
    <source>
        <dbReference type="Proteomes" id="UP000000437"/>
    </source>
</evidence>
<dbReference type="GeneID" id="794050"/>
<dbReference type="ZFIN" id="ZDB-GENE-041014-320">
    <property type="gene designation" value="ccl38.1"/>
</dbReference>
<dbReference type="GO" id="GO:0006955">
    <property type="term" value="P:immune response"/>
    <property type="evidence" value="ECO:0007669"/>
    <property type="project" value="InterPro"/>
</dbReference>
<dbReference type="InterPro" id="IPR001811">
    <property type="entry name" value="Chemokine_IL8-like_dom"/>
</dbReference>
<keyword evidence="6" id="KW-1015">Disulfide bond</keyword>
<dbReference type="InterPro" id="IPR039809">
    <property type="entry name" value="Chemokine_b/g/d"/>
</dbReference>
<comment type="similarity">
    <text evidence="2 9">Belongs to the intercrine beta (chemokine CC) family.</text>
</comment>
<dbReference type="CDD" id="cd00272">
    <property type="entry name" value="Chemokine_CC"/>
    <property type="match status" value="1"/>
</dbReference>
<name>A0AB32TC92_DANRE</name>